<evidence type="ECO:0000313" key="1">
    <source>
        <dbReference type="EMBL" id="NYT46327.1"/>
    </source>
</evidence>
<organism evidence="1 2">
    <name type="scientific">Candidatus Methanofishera endochildressiae</name>
    <dbReference type="NCBI Taxonomy" id="2738884"/>
    <lineage>
        <taxon>Bacteria</taxon>
        <taxon>Pseudomonadati</taxon>
        <taxon>Pseudomonadota</taxon>
        <taxon>Gammaproteobacteria</taxon>
        <taxon>Candidatus Methanofishera</taxon>
    </lineage>
</organism>
<reference evidence="1 2" key="1">
    <citation type="submission" date="2020-05" db="EMBL/GenBank/DDBJ databases">
        <title>Horizontal transmission and recombination maintain forever young bacterial symbiont genomes.</title>
        <authorList>
            <person name="Russell S.L."/>
            <person name="Pepper-Tunick E."/>
            <person name="Svedberg J."/>
            <person name="Byrne A."/>
            <person name="Ruelas Castillo J."/>
            <person name="Vollmers C."/>
            <person name="Beinart R.A."/>
            <person name="Corbett-Detig R."/>
        </authorList>
    </citation>
    <scope>NUCLEOTIDE SEQUENCE [LARGE SCALE GENOMIC DNA]</scope>
    <source>
        <strain evidence="1">4727-3</strain>
    </source>
</reference>
<evidence type="ECO:0000313" key="2">
    <source>
        <dbReference type="Proteomes" id="UP000537890"/>
    </source>
</evidence>
<protein>
    <submittedName>
        <fullName evidence="1">Uncharacterized protein</fullName>
    </submittedName>
</protein>
<gene>
    <name evidence="1" type="ORF">H0A75_00005</name>
</gene>
<name>A0A7Z0SD58_9GAMM</name>
<comment type="caution">
    <text evidence="1">The sequence shown here is derived from an EMBL/GenBank/DDBJ whole genome shotgun (WGS) entry which is preliminary data.</text>
</comment>
<dbReference type="Proteomes" id="UP000537890">
    <property type="component" value="Unassembled WGS sequence"/>
</dbReference>
<dbReference type="EMBL" id="JACCHS010000001">
    <property type="protein sequence ID" value="NYT46327.1"/>
    <property type="molecule type" value="Genomic_DNA"/>
</dbReference>
<sequence>MTAMFVGCITNQILEGDTSKVTHIILMFTGCENSTTPSTGIRQSKF</sequence>
<dbReference type="AlphaFoldDB" id="A0A7Z0SD58"/>
<proteinExistence type="predicted"/>
<accession>A0A7Z0SD58</accession>